<feature type="region of interest" description="Disordered" evidence="1">
    <location>
        <begin position="48"/>
        <end position="81"/>
    </location>
</feature>
<dbReference type="Proteomes" id="UP000006591">
    <property type="component" value="Chromosome 4"/>
</dbReference>
<proteinExistence type="predicted"/>
<dbReference type="GO" id="GO:0016787">
    <property type="term" value="F:hydrolase activity"/>
    <property type="evidence" value="ECO:0007669"/>
    <property type="project" value="InterPro"/>
</dbReference>
<dbReference type="InterPro" id="IPR029058">
    <property type="entry name" value="AB_hydrolase_fold"/>
</dbReference>
<reference evidence="3" key="1">
    <citation type="submission" date="2015-04" db="UniProtKB">
        <authorList>
            <consortium name="EnsemblPlants"/>
        </authorList>
    </citation>
    <scope>IDENTIFICATION</scope>
    <source>
        <strain evidence="3">SL10</strain>
    </source>
</reference>
<protein>
    <recommendedName>
        <fullName evidence="2">Alpha/beta hydrolase fold-3 domain-containing protein</fullName>
    </recommendedName>
</protein>
<dbReference type="InterPro" id="IPR013094">
    <property type="entry name" value="AB_hydrolase_3"/>
</dbReference>
<evidence type="ECO:0000259" key="2">
    <source>
        <dbReference type="Pfam" id="PF07859"/>
    </source>
</evidence>
<dbReference type="HOGENOM" id="CLU_1117214_0_0_1"/>
<evidence type="ECO:0000256" key="1">
    <source>
        <dbReference type="SAM" id="MobiDB-lite"/>
    </source>
</evidence>
<dbReference type="eggNOG" id="KOG1515">
    <property type="taxonomic scope" value="Eukaryota"/>
</dbReference>
<sequence>MGRRQSLGLELVVEEVRTAGAAAVALAAEAAEDSEEGRVVVANCGHSRGGGWQGRREQQRMARPWRSGTGAARSGAASPSRRGPTLLLDVTCPFVVRDSAGANIAHHVARRYALASTTFANFRLAGLIAIQPFFSGEERTPAELRLVGALIISVPRTDWLWYAFLPPGAAPCRIAMALPSSAAPAVSAAAAAPTVLVAFNNGANIGDLMMKWQMGKRADLGAGQRWSARRCRWRRKGPRSAPATAVMKK</sequence>
<evidence type="ECO:0000313" key="4">
    <source>
        <dbReference type="Proteomes" id="UP000006591"/>
    </source>
</evidence>
<organism evidence="3">
    <name type="scientific">Oryza nivara</name>
    <name type="common">Indian wild rice</name>
    <name type="synonym">Oryza sativa f. spontanea</name>
    <dbReference type="NCBI Taxonomy" id="4536"/>
    <lineage>
        <taxon>Eukaryota</taxon>
        <taxon>Viridiplantae</taxon>
        <taxon>Streptophyta</taxon>
        <taxon>Embryophyta</taxon>
        <taxon>Tracheophyta</taxon>
        <taxon>Spermatophyta</taxon>
        <taxon>Magnoliopsida</taxon>
        <taxon>Liliopsida</taxon>
        <taxon>Poales</taxon>
        <taxon>Poaceae</taxon>
        <taxon>BOP clade</taxon>
        <taxon>Oryzoideae</taxon>
        <taxon>Oryzeae</taxon>
        <taxon>Oryzinae</taxon>
        <taxon>Oryza</taxon>
    </lineage>
</organism>
<dbReference type="Gene3D" id="3.40.50.1820">
    <property type="entry name" value="alpha/beta hydrolase"/>
    <property type="match status" value="1"/>
</dbReference>
<feature type="compositionally biased region" description="Low complexity" evidence="1">
    <location>
        <begin position="66"/>
        <end position="81"/>
    </location>
</feature>
<dbReference type="Gramene" id="ONIVA04G04020.1">
    <property type="protein sequence ID" value="ONIVA04G04020.1"/>
    <property type="gene ID" value="ONIVA04G04020"/>
</dbReference>
<dbReference type="STRING" id="4536.A0A0E0GYA9"/>
<accession>A0A0E0GYA9</accession>
<keyword evidence="4" id="KW-1185">Reference proteome</keyword>
<feature type="domain" description="Alpha/beta hydrolase fold-3" evidence="2">
    <location>
        <begin position="94"/>
        <end position="197"/>
    </location>
</feature>
<dbReference type="EnsemblPlants" id="ONIVA04G04020.1">
    <property type="protein sequence ID" value="ONIVA04G04020.1"/>
    <property type="gene ID" value="ONIVA04G04020"/>
</dbReference>
<name>A0A0E0GYA9_ORYNI</name>
<dbReference type="SUPFAM" id="SSF53474">
    <property type="entry name" value="alpha/beta-Hydrolases"/>
    <property type="match status" value="1"/>
</dbReference>
<evidence type="ECO:0000313" key="3">
    <source>
        <dbReference type="EnsemblPlants" id="ONIVA04G04020.1"/>
    </source>
</evidence>
<dbReference type="Pfam" id="PF07859">
    <property type="entry name" value="Abhydrolase_3"/>
    <property type="match status" value="1"/>
</dbReference>
<reference evidence="3" key="2">
    <citation type="submission" date="2018-04" db="EMBL/GenBank/DDBJ databases">
        <title>OnivRS2 (Oryza nivara Reference Sequence Version 2).</title>
        <authorList>
            <person name="Zhang J."/>
            <person name="Kudrna D."/>
            <person name="Lee S."/>
            <person name="Talag J."/>
            <person name="Rajasekar S."/>
            <person name="Welchert J."/>
            <person name="Hsing Y.-I."/>
            <person name="Wing R.A."/>
        </authorList>
    </citation>
    <scope>NUCLEOTIDE SEQUENCE [LARGE SCALE GENOMIC DNA]</scope>
    <source>
        <strain evidence="3">SL10</strain>
    </source>
</reference>
<dbReference type="AlphaFoldDB" id="A0A0E0GYA9"/>